<comment type="caution">
    <text evidence="10">The sequence shown here is derived from an EMBL/GenBank/DDBJ whole genome shotgun (WGS) entry which is preliminary data.</text>
</comment>
<proteinExistence type="inferred from homology"/>
<feature type="domain" description="AMP-dependent synthetase/ligase" evidence="7">
    <location>
        <begin position="97"/>
        <end position="491"/>
    </location>
</feature>
<evidence type="ECO:0000259" key="8">
    <source>
        <dbReference type="Pfam" id="PF13193"/>
    </source>
</evidence>
<dbReference type="InterPro" id="IPR025110">
    <property type="entry name" value="AMP-bd_C"/>
</dbReference>
<protein>
    <recommendedName>
        <fullName evidence="5">Acetyl-coenzyme A synthetase</fullName>
        <ecNumber evidence="5">6.2.1.1</ecNumber>
    </recommendedName>
</protein>
<name>A0ABR0S9Y4_9HYPO</name>
<comment type="catalytic activity">
    <reaction evidence="5">
        <text>acetate + ATP + CoA = acetyl-CoA + AMP + diphosphate</text>
        <dbReference type="Rhea" id="RHEA:23176"/>
        <dbReference type="ChEBI" id="CHEBI:30089"/>
        <dbReference type="ChEBI" id="CHEBI:30616"/>
        <dbReference type="ChEBI" id="CHEBI:33019"/>
        <dbReference type="ChEBI" id="CHEBI:57287"/>
        <dbReference type="ChEBI" id="CHEBI:57288"/>
        <dbReference type="ChEBI" id="CHEBI:456215"/>
        <dbReference type="EC" id="6.2.1.1"/>
    </reaction>
</comment>
<evidence type="ECO:0000256" key="6">
    <source>
        <dbReference type="SAM" id="MobiDB-lite"/>
    </source>
</evidence>
<feature type="region of interest" description="Disordered" evidence="6">
    <location>
        <begin position="1"/>
        <end position="27"/>
    </location>
</feature>
<accession>A0ABR0S9Y4</accession>
<dbReference type="CDD" id="cd05966">
    <property type="entry name" value="ACS"/>
    <property type="match status" value="1"/>
</dbReference>
<dbReference type="EMBL" id="JAVFKD010000015">
    <property type="protein sequence ID" value="KAK5988789.1"/>
    <property type="molecule type" value="Genomic_DNA"/>
</dbReference>
<evidence type="ECO:0000256" key="5">
    <source>
        <dbReference type="RuleBase" id="RU361147"/>
    </source>
</evidence>
<evidence type="ECO:0000256" key="1">
    <source>
        <dbReference type="ARBA" id="ARBA00006432"/>
    </source>
</evidence>
<dbReference type="PANTHER" id="PTHR24095">
    <property type="entry name" value="ACETYL-COENZYME A SYNTHETASE"/>
    <property type="match status" value="1"/>
</dbReference>
<dbReference type="InterPro" id="IPR032387">
    <property type="entry name" value="ACAS_N"/>
</dbReference>
<evidence type="ECO:0000313" key="11">
    <source>
        <dbReference type="Proteomes" id="UP001338125"/>
    </source>
</evidence>
<dbReference type="InterPro" id="IPR000873">
    <property type="entry name" value="AMP-dep_synth/lig_dom"/>
</dbReference>
<dbReference type="InterPro" id="IPR011904">
    <property type="entry name" value="Ac_CoA_lig"/>
</dbReference>
<dbReference type="NCBIfam" id="NF001208">
    <property type="entry name" value="PRK00174.1"/>
    <property type="match status" value="1"/>
</dbReference>
<dbReference type="PANTHER" id="PTHR24095:SF14">
    <property type="entry name" value="ACETYL-COENZYME A SYNTHETASE 1"/>
    <property type="match status" value="1"/>
</dbReference>
<dbReference type="Proteomes" id="UP001338125">
    <property type="component" value="Unassembled WGS sequence"/>
</dbReference>
<evidence type="ECO:0000256" key="2">
    <source>
        <dbReference type="ARBA" id="ARBA00022598"/>
    </source>
</evidence>
<keyword evidence="4 5" id="KW-0067">ATP-binding</keyword>
<feature type="domain" description="Acetyl-coenzyme A synthetase N-terminal" evidence="9">
    <location>
        <begin position="39"/>
        <end position="95"/>
    </location>
</feature>
<reference evidence="10 11" key="1">
    <citation type="submission" date="2024-01" db="EMBL/GenBank/DDBJ databases">
        <title>Complete genome of Cladobotryum mycophilum ATHUM6906.</title>
        <authorList>
            <person name="Christinaki A.C."/>
            <person name="Myridakis A.I."/>
            <person name="Kouvelis V.N."/>
        </authorList>
    </citation>
    <scope>NUCLEOTIDE SEQUENCE [LARGE SCALE GENOMIC DNA]</scope>
    <source>
        <strain evidence="10 11">ATHUM6906</strain>
    </source>
</reference>
<dbReference type="Gene3D" id="3.30.300.30">
    <property type="match status" value="1"/>
</dbReference>
<dbReference type="Pfam" id="PF16177">
    <property type="entry name" value="ACAS_N"/>
    <property type="match status" value="1"/>
</dbReference>
<dbReference type="SUPFAM" id="SSF56801">
    <property type="entry name" value="Acetyl-CoA synthetase-like"/>
    <property type="match status" value="1"/>
</dbReference>
<dbReference type="Gene3D" id="3.40.50.12780">
    <property type="entry name" value="N-terminal domain of ligase-like"/>
    <property type="match status" value="1"/>
</dbReference>
<evidence type="ECO:0000256" key="3">
    <source>
        <dbReference type="ARBA" id="ARBA00022741"/>
    </source>
</evidence>
<dbReference type="Pfam" id="PF13193">
    <property type="entry name" value="AMP-binding_C"/>
    <property type="match status" value="1"/>
</dbReference>
<organism evidence="10 11">
    <name type="scientific">Cladobotryum mycophilum</name>
    <dbReference type="NCBI Taxonomy" id="491253"/>
    <lineage>
        <taxon>Eukaryota</taxon>
        <taxon>Fungi</taxon>
        <taxon>Dikarya</taxon>
        <taxon>Ascomycota</taxon>
        <taxon>Pezizomycotina</taxon>
        <taxon>Sordariomycetes</taxon>
        <taxon>Hypocreomycetidae</taxon>
        <taxon>Hypocreales</taxon>
        <taxon>Hypocreaceae</taxon>
        <taxon>Cladobotryum</taxon>
    </lineage>
</organism>
<dbReference type="NCBIfam" id="TIGR02188">
    <property type="entry name" value="Ac_CoA_lig_AcsA"/>
    <property type="match status" value="1"/>
</dbReference>
<evidence type="ECO:0000256" key="4">
    <source>
        <dbReference type="ARBA" id="ARBA00022840"/>
    </source>
</evidence>
<keyword evidence="11" id="KW-1185">Reference proteome</keyword>
<evidence type="ECO:0000259" key="9">
    <source>
        <dbReference type="Pfam" id="PF16177"/>
    </source>
</evidence>
<dbReference type="EC" id="6.2.1.1" evidence="5"/>
<dbReference type="InterPro" id="IPR020845">
    <property type="entry name" value="AMP-binding_CS"/>
</dbReference>
<evidence type="ECO:0000313" key="10">
    <source>
        <dbReference type="EMBL" id="KAK5988789.1"/>
    </source>
</evidence>
<dbReference type="InterPro" id="IPR045851">
    <property type="entry name" value="AMP-bd_C_sf"/>
</dbReference>
<keyword evidence="3 5" id="KW-0547">Nucleotide-binding</keyword>
<gene>
    <name evidence="10" type="ORF">PT974_10280</name>
</gene>
<sequence>MGGMMSSESPENDQDLYPPPEKMLAKHPGRPHLGNFQEYQRVYQESIIDPTKFWAQQAREHLTWTRDFETTHSGSFINGDSKWFIEGQLNASYNCVDRHAFKDPERVAIIYEADEPGEGRNVTYGELLREVSKAAWVLKKAGVRKGDTVAVYMPMIPEALTAVLACVRIGAVHSVVFAGFSADALRDRILDADSKVVITSDEGRRGGKTIGMKRIVDDAVAQCPDVTSVLVYKRTGNPDICMTPGRDLWWHEEVKKWPNYLAPEPMNSEDPMFLLYTSGSTGKPKGLMHTTGGYLLGAAMTTKHVFDIQEGDRYFCGGDIGWITSHTYGVYGPLLLGISTVVFEGTPVYPNYSRYWDIIEKHKVTQLYVAPTALRLLKRAGDEHVRGERKHLRVVGSVGEPIAAEVWKWYYSVVGNEEAHVVDIINQTVQTYFQTETGSHVLSPLGGITPTKPGSATLPFLGIEPAILDPISGEELQGNDVEGVLAFKHPWPSMARTVYGDHERFMDTYYNVYKGYYFTGDGAGRDKDGFYWIRGRVDDVVNVSGHRLSTAEIEAALLEHPAVAEAAAVGISDELTGQAVNAFVSIKEGNEITDELQKELILQVRKSIGPFAAPKAIYIVPDLPKTRSGKIMRRILRKILAGEEDQLGDTTTLLDPTSVDQVIKRVYEIKTTQNKQ</sequence>
<keyword evidence="2 5" id="KW-0436">Ligase</keyword>
<dbReference type="InterPro" id="IPR042099">
    <property type="entry name" value="ANL_N_sf"/>
</dbReference>
<evidence type="ECO:0000259" key="7">
    <source>
        <dbReference type="Pfam" id="PF00501"/>
    </source>
</evidence>
<feature type="domain" description="AMP-binding enzyme C-terminal" evidence="8">
    <location>
        <begin position="552"/>
        <end position="630"/>
    </location>
</feature>
<dbReference type="PROSITE" id="PS00455">
    <property type="entry name" value="AMP_BINDING"/>
    <property type="match status" value="1"/>
</dbReference>
<dbReference type="Pfam" id="PF00501">
    <property type="entry name" value="AMP-binding"/>
    <property type="match status" value="1"/>
</dbReference>
<comment type="similarity">
    <text evidence="1 5">Belongs to the ATP-dependent AMP-binding enzyme family.</text>
</comment>